<feature type="region of interest" description="Disordered" evidence="1">
    <location>
        <begin position="100"/>
        <end position="121"/>
    </location>
</feature>
<comment type="caution">
    <text evidence="2">The sequence shown here is derived from an EMBL/GenBank/DDBJ whole genome shotgun (WGS) entry which is preliminary data.</text>
</comment>
<evidence type="ECO:0000256" key="1">
    <source>
        <dbReference type="SAM" id="MobiDB-lite"/>
    </source>
</evidence>
<organism evidence="2 3">
    <name type="scientific">Parenemella sanctibonifatiensis</name>
    <dbReference type="NCBI Taxonomy" id="2016505"/>
    <lineage>
        <taxon>Bacteria</taxon>
        <taxon>Bacillati</taxon>
        <taxon>Actinomycetota</taxon>
        <taxon>Actinomycetes</taxon>
        <taxon>Propionibacteriales</taxon>
        <taxon>Propionibacteriaceae</taxon>
        <taxon>Parenemella</taxon>
    </lineage>
</organism>
<name>A0A255EC32_9ACTN</name>
<keyword evidence="3" id="KW-1185">Reference proteome</keyword>
<gene>
    <name evidence="2" type="ORF">CGZ91_12605</name>
</gene>
<dbReference type="EMBL" id="NMVJ01000010">
    <property type="protein sequence ID" value="OYN89096.1"/>
    <property type="molecule type" value="Genomic_DNA"/>
</dbReference>
<accession>A0A255EC32</accession>
<sequence length="121" mass="13652">MDDDRLAVTGRLRHRHEGLCRVAKVGVRDDTVIGAWNVRVRKTAQRLVTRRRDLFPLTARTFFAARAATGRAAQGKRYRAGQQASSRYFHSSTSLFDMATRPAMPTNTISARMTTDETSPR</sequence>
<evidence type="ECO:0000313" key="3">
    <source>
        <dbReference type="Proteomes" id="UP000216300"/>
    </source>
</evidence>
<reference evidence="2 3" key="1">
    <citation type="submission" date="2017-07" db="EMBL/GenBank/DDBJ databases">
        <title>Draft whole genome sequences of clinical Proprionibacteriaceae strains.</title>
        <authorList>
            <person name="Bernier A.-M."/>
            <person name="Bernard K."/>
            <person name="Domingo M.-C."/>
        </authorList>
    </citation>
    <scope>NUCLEOTIDE SEQUENCE [LARGE SCALE GENOMIC DNA]</scope>
    <source>
        <strain evidence="2 3">NML 150081</strain>
    </source>
</reference>
<dbReference type="Proteomes" id="UP000216300">
    <property type="component" value="Unassembled WGS sequence"/>
</dbReference>
<protein>
    <submittedName>
        <fullName evidence="2">Uncharacterized protein</fullName>
    </submittedName>
</protein>
<proteinExistence type="predicted"/>
<evidence type="ECO:0000313" key="2">
    <source>
        <dbReference type="EMBL" id="OYN89096.1"/>
    </source>
</evidence>
<dbReference type="AlphaFoldDB" id="A0A255EC32"/>